<evidence type="ECO:0008006" key="4">
    <source>
        <dbReference type="Google" id="ProtNLM"/>
    </source>
</evidence>
<dbReference type="AlphaFoldDB" id="A0AAI9RWK1"/>
<keyword evidence="1" id="KW-0812">Transmembrane</keyword>
<dbReference type="Proteomes" id="UP000327007">
    <property type="component" value="Unassembled WGS sequence"/>
</dbReference>
<sequence length="73" mass="8008">MSSQTKTSGNGIGFLGLLAIVFITLKLCNVINWSWWWVTSPLWGGVAVHFAIIAISLLVHAIAIIVRSMINKK</sequence>
<accession>A0AAI9RWK1</accession>
<keyword evidence="1" id="KW-0472">Membrane</keyword>
<protein>
    <recommendedName>
        <fullName evidence="4">Transmembrane Fragile-X-F protein</fullName>
    </recommendedName>
</protein>
<gene>
    <name evidence="2" type="ORF">F6S82_25610</name>
</gene>
<evidence type="ECO:0000313" key="3">
    <source>
        <dbReference type="Proteomes" id="UP000327007"/>
    </source>
</evidence>
<keyword evidence="1" id="KW-1133">Transmembrane helix</keyword>
<comment type="caution">
    <text evidence="2">The sequence shown here is derived from an EMBL/GenBank/DDBJ whole genome shotgun (WGS) entry which is preliminary data.</text>
</comment>
<organism evidence="2 3">
    <name type="scientific">Bacteroides xylanisolvens</name>
    <dbReference type="NCBI Taxonomy" id="371601"/>
    <lineage>
        <taxon>Bacteria</taxon>
        <taxon>Pseudomonadati</taxon>
        <taxon>Bacteroidota</taxon>
        <taxon>Bacteroidia</taxon>
        <taxon>Bacteroidales</taxon>
        <taxon>Bacteroidaceae</taxon>
        <taxon>Bacteroides</taxon>
    </lineage>
</organism>
<name>A0AAI9RWK1_9BACE</name>
<reference evidence="3" key="1">
    <citation type="journal article" date="2018" name="J. Anim. Genet.">
        <title>Acquired interbacterial defense systems protect against interspecies antagonism in the human gut microbiome.</title>
        <authorList>
            <person name="Ross B.D."/>
            <person name="Verster A.J."/>
            <person name="Radey M.C."/>
            <person name="Schmidtke D.T."/>
            <person name="Pope C.E."/>
            <person name="Hoffman L.R."/>
            <person name="Hajjar A."/>
            <person name="Peterson S.B."/>
            <person name="Borenstein E."/>
            <person name="Mougous J."/>
        </authorList>
    </citation>
    <scope>NUCLEOTIDE SEQUENCE [LARGE SCALE GENOMIC DNA]</scope>
    <source>
        <strain evidence="3">H204</strain>
    </source>
</reference>
<dbReference type="RefSeq" id="WP_109115744.1">
    <property type="nucleotide sequence ID" value="NZ_CP041230.1"/>
</dbReference>
<dbReference type="EMBL" id="VYQC01000026">
    <property type="protein sequence ID" value="KAA9035713.1"/>
    <property type="molecule type" value="Genomic_DNA"/>
</dbReference>
<feature type="transmembrane region" description="Helical" evidence="1">
    <location>
        <begin position="12"/>
        <end position="36"/>
    </location>
</feature>
<proteinExistence type="predicted"/>
<evidence type="ECO:0000256" key="1">
    <source>
        <dbReference type="SAM" id="Phobius"/>
    </source>
</evidence>
<evidence type="ECO:0000313" key="2">
    <source>
        <dbReference type="EMBL" id="KAA9035713.1"/>
    </source>
</evidence>
<feature type="transmembrane region" description="Helical" evidence="1">
    <location>
        <begin position="42"/>
        <end position="66"/>
    </location>
</feature>